<dbReference type="PANTHER" id="PTHR35007:SF1">
    <property type="entry name" value="PILUS ASSEMBLY PROTEIN"/>
    <property type="match status" value="1"/>
</dbReference>
<gene>
    <name evidence="9" type="ORF">H8792_009920</name>
</gene>
<feature type="coiled-coil region" evidence="6">
    <location>
        <begin position="226"/>
        <end position="253"/>
    </location>
</feature>
<dbReference type="InterPro" id="IPR042094">
    <property type="entry name" value="T2SS_GspF_sf"/>
</dbReference>
<feature type="transmembrane region" description="Helical" evidence="7">
    <location>
        <begin position="114"/>
        <end position="131"/>
    </location>
</feature>
<evidence type="ECO:0000256" key="2">
    <source>
        <dbReference type="ARBA" id="ARBA00022475"/>
    </source>
</evidence>
<evidence type="ECO:0000256" key="3">
    <source>
        <dbReference type="ARBA" id="ARBA00022692"/>
    </source>
</evidence>
<accession>A0ABS0C034</accession>
<feature type="domain" description="Type II secretion system protein GspF" evidence="8">
    <location>
        <begin position="148"/>
        <end position="271"/>
    </location>
</feature>
<keyword evidence="4 7" id="KW-1133">Transmembrane helix</keyword>
<organism evidence="9 10">
    <name type="scientific">Thiomicrorhabdus heinhorstiae</name>
    <dbReference type="NCBI Taxonomy" id="2748010"/>
    <lineage>
        <taxon>Bacteria</taxon>
        <taxon>Pseudomonadati</taxon>
        <taxon>Pseudomonadota</taxon>
        <taxon>Gammaproteobacteria</taxon>
        <taxon>Thiotrichales</taxon>
        <taxon>Piscirickettsiaceae</taxon>
        <taxon>Thiomicrorhabdus</taxon>
    </lineage>
</organism>
<evidence type="ECO:0000256" key="5">
    <source>
        <dbReference type="ARBA" id="ARBA00023136"/>
    </source>
</evidence>
<reference evidence="9 10" key="1">
    <citation type="submission" date="2020-11" db="EMBL/GenBank/DDBJ databases">
        <title>Sulfur oxidizing isolate from Hospital Hole Sinkhole.</title>
        <authorList>
            <person name="Scott K.M."/>
        </authorList>
    </citation>
    <scope>NUCLEOTIDE SEQUENCE [LARGE SCALE GENOMIC DNA]</scope>
    <source>
        <strain evidence="9 10">HH1</strain>
    </source>
</reference>
<evidence type="ECO:0000313" key="10">
    <source>
        <dbReference type="Proteomes" id="UP001193680"/>
    </source>
</evidence>
<feature type="transmembrane region" description="Helical" evidence="7">
    <location>
        <begin position="6"/>
        <end position="26"/>
    </location>
</feature>
<keyword evidence="5 7" id="KW-0472">Membrane</keyword>
<evidence type="ECO:0000259" key="8">
    <source>
        <dbReference type="Pfam" id="PF00482"/>
    </source>
</evidence>
<feature type="transmembrane region" description="Helical" evidence="7">
    <location>
        <begin position="256"/>
        <end position="275"/>
    </location>
</feature>
<dbReference type="EMBL" id="JACBGI020000023">
    <property type="protein sequence ID" value="MBF6058655.1"/>
    <property type="molecule type" value="Genomic_DNA"/>
</dbReference>
<evidence type="ECO:0000256" key="7">
    <source>
        <dbReference type="SAM" id="Phobius"/>
    </source>
</evidence>
<comment type="caution">
    <text evidence="9">The sequence shown here is derived from an EMBL/GenBank/DDBJ whole genome shotgun (WGS) entry which is preliminary data.</text>
</comment>
<evidence type="ECO:0000313" key="9">
    <source>
        <dbReference type="EMBL" id="MBF6058655.1"/>
    </source>
</evidence>
<keyword evidence="10" id="KW-1185">Reference proteome</keyword>
<feature type="transmembrane region" description="Helical" evidence="7">
    <location>
        <begin position="83"/>
        <end position="102"/>
    </location>
</feature>
<feature type="transmembrane region" description="Helical" evidence="7">
    <location>
        <begin position="290"/>
        <end position="311"/>
    </location>
</feature>
<proteinExistence type="predicted"/>
<dbReference type="Pfam" id="PF00482">
    <property type="entry name" value="T2SSF"/>
    <property type="match status" value="1"/>
</dbReference>
<comment type="subcellular location">
    <subcellularLocation>
        <location evidence="1">Cell membrane</location>
        <topology evidence="1">Multi-pass membrane protein</topology>
    </subcellularLocation>
</comment>
<dbReference type="Gene3D" id="1.20.81.30">
    <property type="entry name" value="Type II secretion system (T2SS), domain F"/>
    <property type="match status" value="1"/>
</dbReference>
<protein>
    <submittedName>
        <fullName evidence="9">Type II secretion system F family protein</fullName>
    </submittedName>
</protein>
<evidence type="ECO:0000256" key="6">
    <source>
        <dbReference type="SAM" id="Coils"/>
    </source>
</evidence>
<dbReference type="PANTHER" id="PTHR35007">
    <property type="entry name" value="INTEGRAL MEMBRANE PROTEIN-RELATED"/>
    <property type="match status" value="1"/>
</dbReference>
<keyword evidence="6" id="KW-0175">Coiled coil</keyword>
<keyword evidence="2" id="KW-1003">Cell membrane</keyword>
<name>A0ABS0C034_9GAMM</name>
<dbReference type="Proteomes" id="UP001193680">
    <property type="component" value="Unassembled WGS sequence"/>
</dbReference>
<dbReference type="RefSeq" id="WP_185978801.1">
    <property type="nucleotide sequence ID" value="NZ_JACBGI020000023.1"/>
</dbReference>
<evidence type="ECO:0000256" key="1">
    <source>
        <dbReference type="ARBA" id="ARBA00004651"/>
    </source>
</evidence>
<keyword evidence="3 7" id="KW-0812">Transmembrane</keyword>
<sequence>MDWAFVGIAVAIGLPFLILSLGMAWGRRYERSRLLSVMKRRVGLEPNEVLSFKEQLLQQQQSPWFIWVSDKFKQAGIVDKKQTIRLLILEAVLILVAFALLIKQLQTDQLDGNSLFLAVILPILPIIYLYVKINQRQTELRSQFPEMLEAIVRSLNSGYGVDGAIGALGQDMTGPLAEEMREVHKQLALGISMREVLREFQRRVDLPEAQFFVMTLIIQRETGGQLSNILRELARLMRRREVFQNKLKTLTAESRMTAWFIGGAPVLYVAYKFLFDRPSLHFFLNDPLGIQLFAISFALIFTGALILRYMLRLRF</sequence>
<dbReference type="InterPro" id="IPR018076">
    <property type="entry name" value="T2SS_GspF_dom"/>
</dbReference>
<evidence type="ECO:0000256" key="4">
    <source>
        <dbReference type="ARBA" id="ARBA00022989"/>
    </source>
</evidence>